<dbReference type="CDD" id="cd05674">
    <property type="entry name" value="M20_yscS"/>
    <property type="match status" value="1"/>
</dbReference>
<feature type="binding site" evidence="7">
    <location>
        <position position="196"/>
    </location>
    <ligand>
        <name>Zn(2+)</name>
        <dbReference type="ChEBI" id="CHEBI:29105"/>
        <label>1</label>
    </ligand>
</feature>
<feature type="binding site" evidence="7">
    <location>
        <position position="196"/>
    </location>
    <ligand>
        <name>Zn(2+)</name>
        <dbReference type="ChEBI" id="CHEBI:29105"/>
        <label>2</label>
    </ligand>
</feature>
<evidence type="ECO:0000256" key="3">
    <source>
        <dbReference type="ARBA" id="ARBA00022723"/>
    </source>
</evidence>
<keyword evidence="2" id="KW-0645">Protease</keyword>
<feature type="transmembrane region" description="Helical" evidence="8">
    <location>
        <begin position="17"/>
        <end position="37"/>
    </location>
</feature>
<accession>A0AAD5UIA2</accession>
<protein>
    <recommendedName>
        <fullName evidence="9">Peptidase M20 dimerisation domain-containing protein</fullName>
    </recommendedName>
</protein>
<keyword evidence="3 7" id="KW-0479">Metal-binding</keyword>
<dbReference type="Pfam" id="PF07687">
    <property type="entry name" value="M20_dimer"/>
    <property type="match status" value="1"/>
</dbReference>
<dbReference type="InterPro" id="IPR017141">
    <property type="entry name" value="Pept_M20_carboxypep"/>
</dbReference>
<keyword evidence="4" id="KW-0378">Hydrolase</keyword>
<dbReference type="Gene3D" id="3.40.630.10">
    <property type="entry name" value="Zn peptidases"/>
    <property type="match status" value="1"/>
</dbReference>
<reference evidence="10" key="1">
    <citation type="submission" date="2020-05" db="EMBL/GenBank/DDBJ databases">
        <title>Phylogenomic resolution of chytrid fungi.</title>
        <authorList>
            <person name="Stajich J.E."/>
            <person name="Amses K."/>
            <person name="Simmons R."/>
            <person name="Seto K."/>
            <person name="Myers J."/>
            <person name="Bonds A."/>
            <person name="Quandt C.A."/>
            <person name="Barry K."/>
            <person name="Liu P."/>
            <person name="Grigoriev I."/>
            <person name="Longcore J.E."/>
            <person name="James T.Y."/>
        </authorList>
    </citation>
    <scope>NUCLEOTIDE SEQUENCE</scope>
    <source>
        <strain evidence="10">PLAUS21</strain>
    </source>
</reference>
<gene>
    <name evidence="10" type="ORF">HK103_003756</name>
</gene>
<feature type="binding site" evidence="7">
    <location>
        <position position="161"/>
    </location>
    <ligand>
        <name>Zn(2+)</name>
        <dbReference type="ChEBI" id="CHEBI:29105"/>
        <label>2</label>
    </ligand>
</feature>
<dbReference type="Gene3D" id="1.10.150.900">
    <property type="match status" value="1"/>
</dbReference>
<dbReference type="EMBL" id="JADGKB010000029">
    <property type="protein sequence ID" value="KAJ3258275.1"/>
    <property type="molecule type" value="Genomic_DNA"/>
</dbReference>
<sequence length="562" mass="62482">MEKQSLLGGRKKTSKRWTFLGIFVPLLLIGTLLLTYWPDLNKVSLDDECVQEPSYVPTGERAAELNQRYEEYLTSSGFADSAAKRFSGAIKIPTVSYDEMTAQVPQDPVSHKPFLEFHKYLEKSYPLVHQRLEKHVVNEYSLVFYWKGSDISLKPTMLMAHIDVVPVDPATANEWKYPPFSGEIADGKVWGRGTADTKMSLIGILESVEALLEVNYEPKRSVIVAFGHDEEITGFNGAQNIVKFIENNLAIPHHGVEMILDEGMTLAIVEDPKIGVMKQREITFANIGIAEKGYVNVNISVSMDIGGHASIAPQHTGIGILSQVIVALENNPFAPDLEESNPILKSLNCQAAHTNKFSKREKYILKHWKAFKHVLLKVFSANPALNAAVTTSQAIDVIQGGVKVNALPQFSFEVANHRIALHETVDTTLDHIYSLVRPIAKKNNLDFLPTPDTPRTKGTKGAISVNHLGFNPSPISPTDASPYKVLSSVIRRVFPDSIVAPSLMTANTDTRWVWNLSESIFRFVPDISTGDEGIHTVNENNSIENLVGIARFYHELIRAFDE</sequence>
<dbReference type="GO" id="GO:0051603">
    <property type="term" value="P:proteolysis involved in protein catabolic process"/>
    <property type="evidence" value="ECO:0007669"/>
    <property type="project" value="TreeGrafter"/>
</dbReference>
<evidence type="ECO:0000313" key="11">
    <source>
        <dbReference type="Proteomes" id="UP001210925"/>
    </source>
</evidence>
<name>A0AAD5UIA2_9FUNG</name>
<feature type="binding site" evidence="7">
    <location>
        <position position="261"/>
    </location>
    <ligand>
        <name>Zn(2+)</name>
        <dbReference type="ChEBI" id="CHEBI:29105"/>
        <label>2</label>
    </ligand>
</feature>
<dbReference type="GO" id="GO:0004181">
    <property type="term" value="F:metallocarboxypeptidase activity"/>
    <property type="evidence" value="ECO:0007669"/>
    <property type="project" value="InterPro"/>
</dbReference>
<comment type="caution">
    <text evidence="10">The sequence shown here is derived from an EMBL/GenBank/DDBJ whole genome shotgun (WGS) entry which is preliminary data.</text>
</comment>
<dbReference type="Pfam" id="PF01546">
    <property type="entry name" value="Peptidase_M20"/>
    <property type="match status" value="1"/>
</dbReference>
<evidence type="ECO:0000256" key="1">
    <source>
        <dbReference type="ARBA" id="ARBA00006247"/>
    </source>
</evidence>
<feature type="binding site" evidence="7">
    <location>
        <position position="535"/>
    </location>
    <ligand>
        <name>Zn(2+)</name>
        <dbReference type="ChEBI" id="CHEBI:29105"/>
        <label>1</label>
    </ligand>
</feature>
<feature type="binding site" evidence="7">
    <location>
        <position position="231"/>
    </location>
    <ligand>
        <name>Zn(2+)</name>
        <dbReference type="ChEBI" id="CHEBI:29105"/>
        <label>1</label>
    </ligand>
</feature>
<dbReference type="InterPro" id="IPR011650">
    <property type="entry name" value="Peptidase_M20_dimer"/>
</dbReference>
<feature type="active site" description="Proton acceptor" evidence="6">
    <location>
        <position position="230"/>
    </location>
</feature>
<dbReference type="PIRSF" id="PIRSF037217">
    <property type="entry name" value="Carboxypeptidase_S"/>
    <property type="match status" value="1"/>
</dbReference>
<proteinExistence type="inferred from homology"/>
<keyword evidence="8" id="KW-0472">Membrane</keyword>
<keyword evidence="8" id="KW-0812">Transmembrane</keyword>
<evidence type="ECO:0000256" key="6">
    <source>
        <dbReference type="PIRSR" id="PIRSR037217-1"/>
    </source>
</evidence>
<dbReference type="GO" id="GO:0046872">
    <property type="term" value="F:metal ion binding"/>
    <property type="evidence" value="ECO:0007669"/>
    <property type="project" value="UniProtKB-KW"/>
</dbReference>
<keyword evidence="11" id="KW-1185">Reference proteome</keyword>
<evidence type="ECO:0000259" key="9">
    <source>
        <dbReference type="Pfam" id="PF07687"/>
    </source>
</evidence>
<feature type="domain" description="Peptidase M20 dimerisation" evidence="9">
    <location>
        <begin position="289"/>
        <end position="442"/>
    </location>
</feature>
<dbReference type="InterPro" id="IPR047177">
    <property type="entry name" value="Pept_M20A"/>
</dbReference>
<evidence type="ECO:0000256" key="7">
    <source>
        <dbReference type="PIRSR" id="PIRSR037217-2"/>
    </source>
</evidence>
<evidence type="ECO:0000256" key="8">
    <source>
        <dbReference type="SAM" id="Phobius"/>
    </source>
</evidence>
<evidence type="ECO:0000313" key="10">
    <source>
        <dbReference type="EMBL" id="KAJ3258275.1"/>
    </source>
</evidence>
<dbReference type="FunFam" id="3.40.630.10:FF:000027">
    <property type="entry name" value="N-fatty-acyl-amino acid synthase/hydrolase PM20D1"/>
    <property type="match status" value="1"/>
</dbReference>
<evidence type="ECO:0000256" key="2">
    <source>
        <dbReference type="ARBA" id="ARBA00022670"/>
    </source>
</evidence>
<dbReference type="GO" id="GO:0000328">
    <property type="term" value="C:fungal-type vacuole lumen"/>
    <property type="evidence" value="ECO:0007669"/>
    <property type="project" value="TreeGrafter"/>
</dbReference>
<dbReference type="AlphaFoldDB" id="A0AAD5UIA2"/>
<dbReference type="InterPro" id="IPR002933">
    <property type="entry name" value="Peptidase_M20"/>
</dbReference>
<dbReference type="PANTHER" id="PTHR45962">
    <property type="entry name" value="N-FATTY-ACYL-AMINO ACID SYNTHASE/HYDROLASE PM20D1"/>
    <property type="match status" value="1"/>
</dbReference>
<dbReference type="PANTHER" id="PTHR45962:SF1">
    <property type="entry name" value="N-FATTY-ACYL-AMINO ACID SYNTHASE_HYDROLASE PM20D1"/>
    <property type="match status" value="1"/>
</dbReference>
<evidence type="ECO:0000256" key="4">
    <source>
        <dbReference type="ARBA" id="ARBA00022801"/>
    </source>
</evidence>
<dbReference type="Proteomes" id="UP001210925">
    <property type="component" value="Unassembled WGS sequence"/>
</dbReference>
<dbReference type="SUPFAM" id="SSF53187">
    <property type="entry name" value="Zn-dependent exopeptidases"/>
    <property type="match status" value="1"/>
</dbReference>
<evidence type="ECO:0000256" key="5">
    <source>
        <dbReference type="ARBA" id="ARBA00022833"/>
    </source>
</evidence>
<organism evidence="10 11">
    <name type="scientific">Boothiomyces macroporosus</name>
    <dbReference type="NCBI Taxonomy" id="261099"/>
    <lineage>
        <taxon>Eukaryota</taxon>
        <taxon>Fungi</taxon>
        <taxon>Fungi incertae sedis</taxon>
        <taxon>Chytridiomycota</taxon>
        <taxon>Chytridiomycota incertae sedis</taxon>
        <taxon>Chytridiomycetes</taxon>
        <taxon>Rhizophydiales</taxon>
        <taxon>Terramycetaceae</taxon>
        <taxon>Boothiomyces</taxon>
    </lineage>
</organism>
<keyword evidence="5 7" id="KW-0862">Zinc</keyword>
<comment type="similarity">
    <text evidence="1">Belongs to the peptidase M20A family.</text>
</comment>
<keyword evidence="8" id="KW-1133">Transmembrane helix</keyword>
<feature type="active site" evidence="6">
    <location>
        <position position="163"/>
    </location>
</feature>